<dbReference type="GO" id="GO:0043176">
    <property type="term" value="F:amine binding"/>
    <property type="evidence" value="ECO:0007669"/>
    <property type="project" value="InterPro"/>
</dbReference>
<dbReference type="GO" id="GO:0030682">
    <property type="term" value="P:symbiont-mediated perturbation of host defenses"/>
    <property type="evidence" value="ECO:0007669"/>
    <property type="project" value="InterPro"/>
</dbReference>
<dbReference type="Gene3D" id="2.40.128.20">
    <property type="match status" value="1"/>
</dbReference>
<evidence type="ECO:0000313" key="2">
    <source>
        <dbReference type="EMBL" id="JAP86790.1"/>
    </source>
</evidence>
<protein>
    <submittedName>
        <fullName evidence="2">Lipocalin</fullName>
    </submittedName>
</protein>
<keyword evidence="1" id="KW-0732">Signal</keyword>
<dbReference type="Pfam" id="PF02098">
    <property type="entry name" value="His_binding"/>
    <property type="match status" value="1"/>
</dbReference>
<reference evidence="2" key="1">
    <citation type="journal article" date="2016" name="Ticks Tick Borne Dis.">
        <title>De novo assembly and annotation of the salivary gland transcriptome of Rhipicephalus appendiculatus male and female ticks during blood feeding.</title>
        <authorList>
            <person name="de Castro M.H."/>
            <person name="de Klerk D."/>
            <person name="Pienaar R."/>
            <person name="Latif A.A."/>
            <person name="Rees D.J."/>
            <person name="Mans B.J."/>
        </authorList>
    </citation>
    <scope>NUCLEOTIDE SEQUENCE</scope>
    <source>
        <tissue evidence="2">Salivary glands</tissue>
    </source>
</reference>
<name>A0A131Z7L3_RHIAP</name>
<sequence length="184" mass="20769">MTVLTKRAFARTAACLLVLGYAHCEGKHQLDNSVIDAFKVFQNIPYATTIYDIDGDGDLDCVTAVRTEFSENPQETTYALLLKGPTGNQTRNMMYHIKPGPTPDTTHFTVDDDNDLVLEAQLYYTDYRNCVVMGYPFEGIPECLLWTTKNHSADVPQYCMLEYKKFCKDAGMPFDEESCAQFIG</sequence>
<feature type="chain" id="PRO_5007286957" evidence="1">
    <location>
        <begin position="25"/>
        <end position="184"/>
    </location>
</feature>
<proteinExistence type="predicted"/>
<dbReference type="SUPFAM" id="SSF50814">
    <property type="entry name" value="Lipocalins"/>
    <property type="match status" value="1"/>
</dbReference>
<dbReference type="InterPro" id="IPR002970">
    <property type="entry name" value="Tick_his-bd"/>
</dbReference>
<dbReference type="EMBL" id="GEDV01001767">
    <property type="protein sequence ID" value="JAP86790.1"/>
    <property type="molecule type" value="Transcribed_RNA"/>
</dbReference>
<accession>A0A131Z7L3</accession>
<evidence type="ECO:0000256" key="1">
    <source>
        <dbReference type="SAM" id="SignalP"/>
    </source>
</evidence>
<dbReference type="AlphaFoldDB" id="A0A131Z7L3"/>
<dbReference type="InterPro" id="IPR012674">
    <property type="entry name" value="Calycin"/>
</dbReference>
<organism evidence="2">
    <name type="scientific">Rhipicephalus appendiculatus</name>
    <name type="common">Brown ear tick</name>
    <dbReference type="NCBI Taxonomy" id="34631"/>
    <lineage>
        <taxon>Eukaryota</taxon>
        <taxon>Metazoa</taxon>
        <taxon>Ecdysozoa</taxon>
        <taxon>Arthropoda</taxon>
        <taxon>Chelicerata</taxon>
        <taxon>Arachnida</taxon>
        <taxon>Acari</taxon>
        <taxon>Parasitiformes</taxon>
        <taxon>Ixodida</taxon>
        <taxon>Ixodoidea</taxon>
        <taxon>Ixodidae</taxon>
        <taxon>Rhipicephalinae</taxon>
        <taxon>Rhipicephalus</taxon>
        <taxon>Rhipicephalus</taxon>
    </lineage>
</organism>
<feature type="signal peptide" evidence="1">
    <location>
        <begin position="1"/>
        <end position="24"/>
    </location>
</feature>